<evidence type="ECO:0000313" key="6">
    <source>
        <dbReference type="Proteomes" id="UP000659223"/>
    </source>
</evidence>
<accession>A0ABQ2Y8X7</accession>
<evidence type="ECO:0000259" key="4">
    <source>
        <dbReference type="PROSITE" id="PS50043"/>
    </source>
</evidence>
<reference evidence="6" key="1">
    <citation type="journal article" date="2019" name="Int. J. Syst. Evol. Microbiol.">
        <title>The Global Catalogue of Microorganisms (GCM) 10K type strain sequencing project: providing services to taxonomists for standard genome sequencing and annotation.</title>
        <authorList>
            <consortium name="The Broad Institute Genomics Platform"/>
            <consortium name="The Broad Institute Genome Sequencing Center for Infectious Disease"/>
            <person name="Wu L."/>
            <person name="Ma J."/>
        </authorList>
    </citation>
    <scope>NUCLEOTIDE SEQUENCE [LARGE SCALE GENOMIC DNA]</scope>
    <source>
        <strain evidence="6">JCM 4586</strain>
    </source>
</reference>
<dbReference type="PANTHER" id="PTHR44688:SF16">
    <property type="entry name" value="DNA-BINDING TRANSCRIPTIONAL ACTIVATOR DEVR_DOSR"/>
    <property type="match status" value="1"/>
</dbReference>
<dbReference type="RefSeq" id="WP_190021226.1">
    <property type="nucleotide sequence ID" value="NZ_BMUT01000003.1"/>
</dbReference>
<proteinExistence type="predicted"/>
<evidence type="ECO:0000256" key="2">
    <source>
        <dbReference type="ARBA" id="ARBA00023125"/>
    </source>
</evidence>
<dbReference type="CDD" id="cd06170">
    <property type="entry name" value="LuxR_C_like"/>
    <property type="match status" value="1"/>
</dbReference>
<dbReference type="PANTHER" id="PTHR44688">
    <property type="entry name" value="DNA-BINDING TRANSCRIPTIONAL ACTIVATOR DEVR_DOSR"/>
    <property type="match status" value="1"/>
</dbReference>
<dbReference type="SUPFAM" id="SSF46894">
    <property type="entry name" value="C-terminal effector domain of the bipartite response regulators"/>
    <property type="match status" value="1"/>
</dbReference>
<sequence>MDGGPRRWTRALADDGEPPDWLVLGPAVPDETIEAAVDDAKHRCPGIRWALLGNTADEARCLRWLRRGCDAYLSAAADPGWVAGALLAATSGLTVVDQRFHPDMAAGEPPASPLTRREREVLNLLRTGVSNREIGARLHLASSTVEFHVRNVLTKLGVKNRTAATARAAALGL</sequence>
<protein>
    <recommendedName>
        <fullName evidence="4">HTH luxR-type domain-containing protein</fullName>
    </recommendedName>
</protein>
<evidence type="ECO:0000256" key="1">
    <source>
        <dbReference type="ARBA" id="ARBA00023015"/>
    </source>
</evidence>
<dbReference type="PRINTS" id="PR00038">
    <property type="entry name" value="HTHLUXR"/>
</dbReference>
<evidence type="ECO:0000313" key="5">
    <source>
        <dbReference type="EMBL" id="GGX74219.1"/>
    </source>
</evidence>
<keyword evidence="1" id="KW-0805">Transcription regulation</keyword>
<dbReference type="InterPro" id="IPR000792">
    <property type="entry name" value="Tscrpt_reg_LuxR_C"/>
</dbReference>
<dbReference type="SMART" id="SM00421">
    <property type="entry name" value="HTH_LUXR"/>
    <property type="match status" value="1"/>
</dbReference>
<name>A0ABQ2Y8X7_9ACTN</name>
<keyword evidence="6" id="KW-1185">Reference proteome</keyword>
<dbReference type="EMBL" id="BMUT01000003">
    <property type="protein sequence ID" value="GGX74219.1"/>
    <property type="molecule type" value="Genomic_DNA"/>
</dbReference>
<keyword evidence="2" id="KW-0238">DNA-binding</keyword>
<organism evidence="5 6">
    <name type="scientific">Streptomyces hiroshimensis</name>
    <dbReference type="NCBI Taxonomy" id="66424"/>
    <lineage>
        <taxon>Bacteria</taxon>
        <taxon>Bacillati</taxon>
        <taxon>Actinomycetota</taxon>
        <taxon>Actinomycetes</taxon>
        <taxon>Kitasatosporales</taxon>
        <taxon>Streptomycetaceae</taxon>
        <taxon>Streptomyces</taxon>
    </lineage>
</organism>
<dbReference type="Gene3D" id="3.40.50.2300">
    <property type="match status" value="1"/>
</dbReference>
<dbReference type="PROSITE" id="PS00622">
    <property type="entry name" value="HTH_LUXR_1"/>
    <property type="match status" value="1"/>
</dbReference>
<comment type="caution">
    <text evidence="5">The sequence shown here is derived from an EMBL/GenBank/DDBJ whole genome shotgun (WGS) entry which is preliminary data.</text>
</comment>
<evidence type="ECO:0000256" key="3">
    <source>
        <dbReference type="ARBA" id="ARBA00023163"/>
    </source>
</evidence>
<dbReference type="Pfam" id="PF00196">
    <property type="entry name" value="GerE"/>
    <property type="match status" value="1"/>
</dbReference>
<dbReference type="InterPro" id="IPR016032">
    <property type="entry name" value="Sig_transdc_resp-reg_C-effctor"/>
</dbReference>
<dbReference type="PROSITE" id="PS50043">
    <property type="entry name" value="HTH_LUXR_2"/>
    <property type="match status" value="1"/>
</dbReference>
<keyword evidence="3" id="KW-0804">Transcription</keyword>
<dbReference type="Proteomes" id="UP000659223">
    <property type="component" value="Unassembled WGS sequence"/>
</dbReference>
<gene>
    <name evidence="5" type="ORF">GCM10010324_19450</name>
</gene>
<feature type="domain" description="HTH luxR-type" evidence="4">
    <location>
        <begin position="107"/>
        <end position="172"/>
    </location>
</feature>